<dbReference type="InterPro" id="IPR007714">
    <property type="entry name" value="CFA20_dom"/>
</dbReference>
<protein>
    <submittedName>
        <fullName evidence="4">Uncharacterized protein C3orf67 homolog isoform X1</fullName>
    </submittedName>
</protein>
<evidence type="ECO:0000259" key="2">
    <source>
        <dbReference type="Pfam" id="PF05018"/>
    </source>
</evidence>
<dbReference type="KEGG" id="aplc:110988521"/>
<feature type="compositionally biased region" description="Basic and acidic residues" evidence="1">
    <location>
        <begin position="520"/>
        <end position="530"/>
    </location>
</feature>
<feature type="compositionally biased region" description="Low complexity" evidence="1">
    <location>
        <begin position="275"/>
        <end position="292"/>
    </location>
</feature>
<proteinExistence type="predicted"/>
<dbReference type="Proteomes" id="UP000694845">
    <property type="component" value="Unplaced"/>
</dbReference>
<keyword evidence="3" id="KW-1185">Reference proteome</keyword>
<feature type="compositionally biased region" description="Polar residues" evidence="1">
    <location>
        <begin position="351"/>
        <end position="360"/>
    </location>
</feature>
<dbReference type="InterPro" id="IPR040441">
    <property type="entry name" value="CFA20/CFAP20DC"/>
</dbReference>
<dbReference type="OrthoDB" id="10261083at2759"/>
<feature type="compositionally biased region" description="Polar residues" evidence="1">
    <location>
        <begin position="234"/>
        <end position="247"/>
    </location>
</feature>
<feature type="compositionally biased region" description="Polar residues" evidence="1">
    <location>
        <begin position="400"/>
        <end position="410"/>
    </location>
</feature>
<sequence length="976" mass="107812">MFKSEFQGGAHVEVFSCQGKEPLAKWKLTGSASIHKVYEKEAKSFVHVLEGAGTSTKIQLPKDSKLTLALVQRFLVVQVFVPLGQDFSVELGVSDMGNNKRRLLFSTAQKEIAATPLHAKIPLTIVKRAVWLNLCIDLVSIVSEAFRGQTYKALDSLIVCASCHLRKIFTMKTQPPDDTDDDDLYDCSPPTNNTELDGIPKSCQFAADVTCQTQVLNMSKLRHAEFKLRPDSRPCSSTEPVDLNSSMRGRKDRPMHIAFGSKVPVPAIGAGKKPASAGSQREGSESASSRSSRSSHSRAQKQEGDPLASERIVSAKKEVDTLTVHSRQRQISDPGTDLADLETRVDKGTLKGSNTWSAGSEASKEDNFVQPHPPRQKSGDKSRRVVKVRPNSGKRERGDSQSAGSDTSTSGRGGYDQSRYTGSSSQRKDSEESSDVDRPSRVSDAAILKYASSRIQANAEGADNGDGGQGSDRPRPPADSLSESDDLAGRNPKKGRVQRRRKKADRPLLNRMDSLSESEEAQRQKEKGRGEGGGMPKSGRKEKREPGGSSGTEPPSGVRDTTGSRITDVHSLATPRSAEEYRNHTRPKPPNASKRTNKQTRGDANVPSTDSQSKENGKIYTFTSPPRSAPLRPIERNRHLEPKKLQLQKISEGPPKFSPTPPPPVDGEYPTLRTPSPLNSINGDSPRSRYNAIIRRTPSPRQIRSPHPSSSGEFPDHKRDDFDSPKPTASVSPQLTRKSLLTTSALESHARASAVSPVRGSISRLSIHSKRLREIPRSDPRLSDEYDWMRYQSNSSSLASSLEANMLASLRRQQLEEMYEEEPGDERQRANNSFDIHNYGDDDLSSSSDDTATTYSTFRPPDAALRAHRYQDEMHFPSSNNPLMQSNPRDWSNLFSPPIVLPSEKLKAHQEAVMLSPGKDMPTAFRTDKARTKSTSSEDPSKVFTESEEDEELDLLYDPCLNCYYDPRTGKYYELK</sequence>
<feature type="compositionally biased region" description="Basic and acidic residues" evidence="1">
    <location>
        <begin position="714"/>
        <end position="724"/>
    </location>
</feature>
<feature type="compositionally biased region" description="Basic and acidic residues" evidence="1">
    <location>
        <begin position="772"/>
        <end position="784"/>
    </location>
</feature>
<feature type="compositionally biased region" description="Polar residues" evidence="1">
    <location>
        <begin position="727"/>
        <end position="746"/>
    </location>
</feature>
<feature type="compositionally biased region" description="Basic and acidic residues" evidence="1">
    <location>
        <begin position="633"/>
        <end position="644"/>
    </location>
</feature>
<dbReference type="GeneID" id="110988521"/>
<feature type="domain" description="CFA20" evidence="2">
    <location>
        <begin position="1"/>
        <end position="174"/>
    </location>
</feature>
<evidence type="ECO:0000313" key="4">
    <source>
        <dbReference type="RefSeq" id="XP_022107809.1"/>
    </source>
</evidence>
<feature type="compositionally biased region" description="Polar residues" evidence="1">
    <location>
        <begin position="673"/>
        <end position="685"/>
    </location>
</feature>
<accession>A0A8B7ZQX2</accession>
<feature type="compositionally biased region" description="Basic and acidic residues" evidence="1">
    <location>
        <begin position="426"/>
        <end position="441"/>
    </location>
</feature>
<organism evidence="3 4">
    <name type="scientific">Acanthaster planci</name>
    <name type="common">Crown-of-thorns starfish</name>
    <dbReference type="NCBI Taxonomy" id="133434"/>
    <lineage>
        <taxon>Eukaryota</taxon>
        <taxon>Metazoa</taxon>
        <taxon>Echinodermata</taxon>
        <taxon>Eleutherozoa</taxon>
        <taxon>Asterozoa</taxon>
        <taxon>Asteroidea</taxon>
        <taxon>Valvatacea</taxon>
        <taxon>Valvatida</taxon>
        <taxon>Acanthasteridae</taxon>
        <taxon>Acanthaster</taxon>
    </lineage>
</organism>
<feature type="compositionally biased region" description="Basic residues" evidence="1">
    <location>
        <begin position="491"/>
        <end position="504"/>
    </location>
</feature>
<feature type="compositionally biased region" description="Pro residues" evidence="1">
    <location>
        <begin position="656"/>
        <end position="665"/>
    </location>
</feature>
<dbReference type="AlphaFoldDB" id="A0A8B7ZQX2"/>
<feature type="compositionally biased region" description="Low complexity" evidence="1">
    <location>
        <begin position="845"/>
        <end position="857"/>
    </location>
</feature>
<dbReference type="PANTHER" id="PTHR12458">
    <property type="entry name" value="ORF PROTEIN"/>
    <property type="match status" value="1"/>
</dbReference>
<dbReference type="Pfam" id="PF05018">
    <property type="entry name" value="CFA20_dom"/>
    <property type="match status" value="1"/>
</dbReference>
<feature type="region of interest" description="Disordered" evidence="1">
    <location>
        <begin position="914"/>
        <end position="950"/>
    </location>
</feature>
<gene>
    <name evidence="4" type="primary">LOC110988521</name>
</gene>
<name>A0A8B7ZQX2_ACAPL</name>
<feature type="compositionally biased region" description="Polar residues" evidence="1">
    <location>
        <begin position="323"/>
        <end position="333"/>
    </location>
</feature>
<feature type="compositionally biased region" description="Polar residues" evidence="1">
    <location>
        <begin position="699"/>
        <end position="712"/>
    </location>
</feature>
<feature type="region of interest" description="Disordered" evidence="1">
    <location>
        <begin position="818"/>
        <end position="860"/>
    </location>
</feature>
<evidence type="ECO:0000313" key="3">
    <source>
        <dbReference type="Proteomes" id="UP000694845"/>
    </source>
</evidence>
<feature type="region of interest" description="Disordered" evidence="1">
    <location>
        <begin position="230"/>
        <end position="784"/>
    </location>
</feature>
<evidence type="ECO:0000256" key="1">
    <source>
        <dbReference type="SAM" id="MobiDB-lite"/>
    </source>
</evidence>
<reference evidence="4" key="1">
    <citation type="submission" date="2025-08" db="UniProtKB">
        <authorList>
            <consortium name="RefSeq"/>
        </authorList>
    </citation>
    <scope>IDENTIFICATION</scope>
</reference>
<dbReference type="RefSeq" id="XP_022107809.1">
    <property type="nucleotide sequence ID" value="XM_022252117.1"/>
</dbReference>